<evidence type="ECO:0000313" key="2">
    <source>
        <dbReference type="Proteomes" id="UP001194714"/>
    </source>
</evidence>
<protein>
    <submittedName>
        <fullName evidence="1">Uncharacterized protein</fullName>
    </submittedName>
</protein>
<comment type="caution">
    <text evidence="1">The sequence shown here is derived from an EMBL/GenBank/DDBJ whole genome shotgun (WGS) entry which is preliminary data.</text>
</comment>
<organism evidence="1 2">
    <name type="scientific">Candidatus Neptunichlamydia vexilliferae</name>
    <dbReference type="NCBI Taxonomy" id="1651774"/>
    <lineage>
        <taxon>Bacteria</taxon>
        <taxon>Pseudomonadati</taxon>
        <taxon>Chlamydiota</taxon>
        <taxon>Chlamydiia</taxon>
        <taxon>Parachlamydiales</taxon>
        <taxon>Simkaniaceae</taxon>
        <taxon>Candidatus Neptunichlamydia</taxon>
    </lineage>
</organism>
<reference evidence="1 2" key="1">
    <citation type="submission" date="2020-01" db="EMBL/GenBank/DDBJ databases">
        <title>Draft genome sequence of Cand. Neptunochlamydia vexilliferae K9.</title>
        <authorList>
            <person name="Schulz F."/>
            <person name="Koestlbacher S."/>
            <person name="Wascher F."/>
            <person name="Pizzetti I."/>
            <person name="Horn M."/>
        </authorList>
    </citation>
    <scope>NUCLEOTIDE SEQUENCE [LARGE SCALE GENOMIC DNA]</scope>
    <source>
        <strain evidence="1 2">K9</strain>
    </source>
</reference>
<name>A0ABS0AXC2_9BACT</name>
<sequence length="60" mass="6536">MISAELTAIENKHKQPSVCGLQELERSIKNSNLSGSQKQSLLVRIEKAFSGRSCSSSSNK</sequence>
<proteinExistence type="predicted"/>
<gene>
    <name evidence="1" type="ORF">NEPTK9_000288</name>
</gene>
<dbReference type="EMBL" id="JAAEJV010000004">
    <property type="protein sequence ID" value="MBF5058789.1"/>
    <property type="molecule type" value="Genomic_DNA"/>
</dbReference>
<keyword evidence="2" id="KW-1185">Reference proteome</keyword>
<evidence type="ECO:0000313" key="1">
    <source>
        <dbReference type="EMBL" id="MBF5058789.1"/>
    </source>
</evidence>
<accession>A0ABS0AXC2</accession>
<dbReference type="Proteomes" id="UP001194714">
    <property type="component" value="Unassembled WGS sequence"/>
</dbReference>